<dbReference type="Pfam" id="PF20171">
    <property type="entry name" value="OpcA_G6PD_C"/>
    <property type="match status" value="1"/>
</dbReference>
<keyword evidence="5" id="KW-1185">Reference proteome</keyword>
<dbReference type="PANTHER" id="PTHR38658">
    <property type="entry name" value="OXPP CYCLE PROTEIN OPCA-RELATED"/>
    <property type="match status" value="1"/>
</dbReference>
<comment type="caution">
    <text evidence="4">The sequence shown here is derived from an EMBL/GenBank/DDBJ whole genome shotgun (WGS) entry which is preliminary data.</text>
</comment>
<gene>
    <name evidence="3" type="ORF">QQ002_13045</name>
    <name evidence="4" type="ORF">QQX10_00025</name>
</gene>
<evidence type="ECO:0000259" key="2">
    <source>
        <dbReference type="Pfam" id="PF20171"/>
    </source>
</evidence>
<reference evidence="3 6" key="2">
    <citation type="submission" date="2023-06" db="EMBL/GenBank/DDBJ databases">
        <title>SYSU T0a273.</title>
        <authorList>
            <person name="Gao L."/>
            <person name="Fang B.-Z."/>
            <person name="Li W.-J."/>
        </authorList>
    </citation>
    <scope>NUCLEOTIDE SEQUENCE [LARGE SCALE GENOMIC DNA]</scope>
    <source>
        <strain evidence="3 6">SYSU T0a273</strain>
    </source>
</reference>
<reference evidence="4" key="1">
    <citation type="submission" date="2023-06" db="EMBL/GenBank/DDBJ databases">
        <title>Sysu t00039.</title>
        <authorList>
            <person name="Gao L."/>
            <person name="Fang B.-Z."/>
            <person name="Li W.-J."/>
        </authorList>
    </citation>
    <scope>NUCLEOTIDE SEQUENCE</scope>
    <source>
        <strain evidence="4">SYSU T00039</strain>
    </source>
</reference>
<feature type="domain" description="Glucose-6-phosphate dehydrogenase assembly protein OpcA C-terminal" evidence="2">
    <location>
        <begin position="164"/>
        <end position="295"/>
    </location>
</feature>
<dbReference type="InterPro" id="IPR004555">
    <property type="entry name" value="G6PDH_assembly_OpcA"/>
</dbReference>
<evidence type="ECO:0000259" key="1">
    <source>
        <dbReference type="Pfam" id="PF10128"/>
    </source>
</evidence>
<organism evidence="4 5">
    <name type="scientific">Demequina lignilytica</name>
    <dbReference type="NCBI Taxonomy" id="3051663"/>
    <lineage>
        <taxon>Bacteria</taxon>
        <taxon>Bacillati</taxon>
        <taxon>Actinomycetota</taxon>
        <taxon>Actinomycetes</taxon>
        <taxon>Micrococcales</taxon>
        <taxon>Demequinaceae</taxon>
        <taxon>Demequina</taxon>
    </lineage>
</organism>
<dbReference type="InterPro" id="IPR046801">
    <property type="entry name" value="OpcA_G6PD_N"/>
</dbReference>
<dbReference type="Pfam" id="PF10128">
    <property type="entry name" value="OpcA_G6PD_assem"/>
    <property type="match status" value="1"/>
</dbReference>
<dbReference type="EMBL" id="JAUHPX010000001">
    <property type="protein sequence ID" value="MDN4486547.1"/>
    <property type="molecule type" value="Genomic_DNA"/>
</dbReference>
<name>A0AAW7M7I0_9MICO</name>
<feature type="domain" description="Glucose-6-phosphate dehydrogenase assembly protein OpcA N-terminal" evidence="1">
    <location>
        <begin position="51"/>
        <end position="159"/>
    </location>
</feature>
<dbReference type="Proteomes" id="UP001172756">
    <property type="component" value="Unassembled WGS sequence"/>
</dbReference>
<accession>A0AAW7M7I0</accession>
<proteinExistence type="predicted"/>
<dbReference type="InterPro" id="IPR046802">
    <property type="entry name" value="OpcA_G6PD_C"/>
</dbReference>
<dbReference type="PANTHER" id="PTHR38658:SF1">
    <property type="entry name" value="OXPP CYCLE PROTEIN OPCA-RELATED"/>
    <property type="match status" value="1"/>
</dbReference>
<dbReference type="AlphaFoldDB" id="A0AAW7M7I0"/>
<dbReference type="RefSeq" id="WP_301144134.1">
    <property type="nucleotide sequence ID" value="NZ_JAUHPX010000001.1"/>
</dbReference>
<evidence type="ECO:0000313" key="6">
    <source>
        <dbReference type="Proteomes" id="UP001172756"/>
    </source>
</evidence>
<dbReference type="EMBL" id="JAUHQB010000013">
    <property type="protein sequence ID" value="MDN4484469.1"/>
    <property type="molecule type" value="Genomic_DNA"/>
</dbReference>
<evidence type="ECO:0000313" key="3">
    <source>
        <dbReference type="EMBL" id="MDN4484469.1"/>
    </source>
</evidence>
<dbReference type="Proteomes" id="UP001172737">
    <property type="component" value="Unassembled WGS sequence"/>
</dbReference>
<protein>
    <submittedName>
        <fullName evidence="4">Glucose-6-phosphate dehydrogenase assembly protein OpcA</fullName>
    </submittedName>
</protein>
<sequence length="306" mass="32725">MIIEMPDTTTGAINKALVESRKEGGVITLARVMTLVIDASGADAEQAIATANVASREHPCRIIVIAPGEASEARLDAEIRVGGDAGASEVILLRPSGEQIGHDDTLVTPLLLPDAPIVVWWPAGVPENMSRLELGRMAQRRITDSKGETDPAGTLLHLAKCYKPGDTDLAWARLTRWRALLASALDQVRVPEVSLARIHGDMNSPSILMLGAWLKHTLGCEIEATYDASVSALQHIILETPSGPVSIARPDGHNATISQPGQPDHVIALPARSLEDTLAEELRRLDSDDVYGEVLEAFAGQMVVSL</sequence>
<evidence type="ECO:0000313" key="5">
    <source>
        <dbReference type="Proteomes" id="UP001172737"/>
    </source>
</evidence>
<evidence type="ECO:0000313" key="4">
    <source>
        <dbReference type="EMBL" id="MDN4486547.1"/>
    </source>
</evidence>